<dbReference type="Proteomes" id="UP000094527">
    <property type="component" value="Unassembled WGS sequence"/>
</dbReference>
<gene>
    <name evidence="1" type="ORF">Ocin01_17759</name>
</gene>
<evidence type="ECO:0000313" key="1">
    <source>
        <dbReference type="EMBL" id="ODM88923.1"/>
    </source>
</evidence>
<name>A0A1D2M7H6_ORCCI</name>
<protein>
    <submittedName>
        <fullName evidence="1">Uncharacterized protein</fullName>
    </submittedName>
</protein>
<dbReference type="AlphaFoldDB" id="A0A1D2M7H6"/>
<keyword evidence="2" id="KW-1185">Reference proteome</keyword>
<organism evidence="1 2">
    <name type="scientific">Orchesella cincta</name>
    <name type="common">Springtail</name>
    <name type="synonym">Podura cincta</name>
    <dbReference type="NCBI Taxonomy" id="48709"/>
    <lineage>
        <taxon>Eukaryota</taxon>
        <taxon>Metazoa</taxon>
        <taxon>Ecdysozoa</taxon>
        <taxon>Arthropoda</taxon>
        <taxon>Hexapoda</taxon>
        <taxon>Collembola</taxon>
        <taxon>Entomobryomorpha</taxon>
        <taxon>Entomobryoidea</taxon>
        <taxon>Orchesellidae</taxon>
        <taxon>Orchesellinae</taxon>
        <taxon>Orchesella</taxon>
    </lineage>
</organism>
<evidence type="ECO:0000313" key="2">
    <source>
        <dbReference type="Proteomes" id="UP000094527"/>
    </source>
</evidence>
<reference evidence="1 2" key="1">
    <citation type="journal article" date="2016" name="Genome Biol. Evol.">
        <title>Gene Family Evolution Reflects Adaptation to Soil Environmental Stressors in the Genome of the Collembolan Orchesella cincta.</title>
        <authorList>
            <person name="Faddeeva-Vakhrusheva A."/>
            <person name="Derks M.F."/>
            <person name="Anvar S.Y."/>
            <person name="Agamennone V."/>
            <person name="Suring W."/>
            <person name="Smit S."/>
            <person name="van Straalen N.M."/>
            <person name="Roelofs D."/>
        </authorList>
    </citation>
    <scope>NUCLEOTIDE SEQUENCE [LARGE SCALE GENOMIC DNA]</scope>
    <source>
        <tissue evidence="1">Mixed pool</tissue>
    </source>
</reference>
<proteinExistence type="predicted"/>
<dbReference type="OrthoDB" id="8070059at2759"/>
<comment type="caution">
    <text evidence="1">The sequence shown here is derived from an EMBL/GenBank/DDBJ whole genome shotgun (WGS) entry which is preliminary data.</text>
</comment>
<dbReference type="EMBL" id="LJIJ01003058">
    <property type="protein sequence ID" value="ODM88923.1"/>
    <property type="molecule type" value="Genomic_DNA"/>
</dbReference>
<dbReference type="OMA" id="VTEKCAN"/>
<dbReference type="STRING" id="48709.A0A1D2M7H6"/>
<accession>A0A1D2M7H6</accession>
<sequence>MVTEKCANALGLKRQHSRVTVSGISSSSVGQARGEVQVKLHSTVNKASIDIHALVFPKVTGILPKYNCDRQPWTHLEGLQLADPSYFEPGPVDVLLGADYTAQS</sequence>